<accession>A0A0R1S9U8</accession>
<name>A0A0R1S9U8_9LACO</name>
<dbReference type="EMBL" id="AZEY01000105">
    <property type="protein sequence ID" value="KRL62920.1"/>
    <property type="molecule type" value="Genomic_DNA"/>
</dbReference>
<proteinExistence type="predicted"/>
<keyword evidence="1" id="KW-1133">Transmembrane helix</keyword>
<gene>
    <name evidence="2" type="ORF">FC85_GL001791</name>
</gene>
<dbReference type="STRING" id="1423739.FC85_GL001791"/>
<feature type="transmembrane region" description="Helical" evidence="1">
    <location>
        <begin position="27"/>
        <end position="47"/>
    </location>
</feature>
<dbReference type="RefSeq" id="WP_057866091.1">
    <property type="nucleotide sequence ID" value="NZ_AZEY01000105.1"/>
</dbReference>
<dbReference type="AlphaFoldDB" id="A0A0R1S9U8"/>
<protein>
    <submittedName>
        <fullName evidence="2">Uncharacterized protein</fullName>
    </submittedName>
</protein>
<comment type="caution">
    <text evidence="2">The sequence shown here is derived from an EMBL/GenBank/DDBJ whole genome shotgun (WGS) entry which is preliminary data.</text>
</comment>
<keyword evidence="1" id="KW-0812">Transmembrane</keyword>
<feature type="transmembrane region" description="Helical" evidence="1">
    <location>
        <begin position="67"/>
        <end position="88"/>
    </location>
</feature>
<organism evidence="2 3">
    <name type="scientific">Lentilactobacillus diolivorans DSM 14421</name>
    <dbReference type="NCBI Taxonomy" id="1423739"/>
    <lineage>
        <taxon>Bacteria</taxon>
        <taxon>Bacillati</taxon>
        <taxon>Bacillota</taxon>
        <taxon>Bacilli</taxon>
        <taxon>Lactobacillales</taxon>
        <taxon>Lactobacillaceae</taxon>
        <taxon>Lentilactobacillus</taxon>
    </lineage>
</organism>
<keyword evidence="1" id="KW-0472">Membrane</keyword>
<dbReference type="PATRIC" id="fig|1423739.3.peg.1874"/>
<evidence type="ECO:0000256" key="1">
    <source>
        <dbReference type="SAM" id="Phobius"/>
    </source>
</evidence>
<evidence type="ECO:0000313" key="2">
    <source>
        <dbReference type="EMBL" id="KRL62920.1"/>
    </source>
</evidence>
<sequence>MPFLAILLDCLTLGAYFFQLHFGSPFIYVLGIGLQIIVTLIQLGFCFSYKGKRYRNPWIFGIFKATIPYSIIIVSTAVNGIMVIMYGFNLFGINSVIFTG</sequence>
<reference evidence="2 3" key="1">
    <citation type="journal article" date="2015" name="Genome Announc.">
        <title>Expanding the biotechnology potential of lactobacilli through comparative genomics of 213 strains and associated genera.</title>
        <authorList>
            <person name="Sun Z."/>
            <person name="Harris H.M."/>
            <person name="McCann A."/>
            <person name="Guo C."/>
            <person name="Argimon S."/>
            <person name="Zhang W."/>
            <person name="Yang X."/>
            <person name="Jeffery I.B."/>
            <person name="Cooney J.C."/>
            <person name="Kagawa T.F."/>
            <person name="Liu W."/>
            <person name="Song Y."/>
            <person name="Salvetti E."/>
            <person name="Wrobel A."/>
            <person name="Rasinkangas P."/>
            <person name="Parkhill J."/>
            <person name="Rea M.C."/>
            <person name="O'Sullivan O."/>
            <person name="Ritari J."/>
            <person name="Douillard F.P."/>
            <person name="Paul Ross R."/>
            <person name="Yang R."/>
            <person name="Briner A.E."/>
            <person name="Felis G.E."/>
            <person name="de Vos W.M."/>
            <person name="Barrangou R."/>
            <person name="Klaenhammer T.R."/>
            <person name="Caufield P.W."/>
            <person name="Cui Y."/>
            <person name="Zhang H."/>
            <person name="O'Toole P.W."/>
        </authorList>
    </citation>
    <scope>NUCLEOTIDE SEQUENCE [LARGE SCALE GENOMIC DNA]</scope>
    <source>
        <strain evidence="2 3">DSM 14421</strain>
    </source>
</reference>
<evidence type="ECO:0000313" key="3">
    <source>
        <dbReference type="Proteomes" id="UP000052013"/>
    </source>
</evidence>
<dbReference type="Proteomes" id="UP000052013">
    <property type="component" value="Unassembled WGS sequence"/>
</dbReference>